<evidence type="ECO:0000313" key="3">
    <source>
        <dbReference type="EMBL" id="CAL6084411.1"/>
    </source>
</evidence>
<dbReference type="AlphaFoldDB" id="A0AA86NYI5"/>
<dbReference type="EMBL" id="CAXDID020000379">
    <property type="protein sequence ID" value="CAL6084411.1"/>
    <property type="molecule type" value="Genomic_DNA"/>
</dbReference>
<dbReference type="InterPro" id="IPR001005">
    <property type="entry name" value="SANT/Myb"/>
</dbReference>
<evidence type="ECO:0000313" key="4">
    <source>
        <dbReference type="Proteomes" id="UP001642409"/>
    </source>
</evidence>
<dbReference type="EMBL" id="CATOUU010000391">
    <property type="protein sequence ID" value="CAI9928310.1"/>
    <property type="molecule type" value="Genomic_DNA"/>
</dbReference>
<gene>
    <name evidence="2" type="ORF">HINF_LOCUS15955</name>
    <name evidence="3" type="ORF">HINF_LOCUS62190</name>
</gene>
<protein>
    <submittedName>
        <fullName evidence="2">SANT/Myb domain</fullName>
    </submittedName>
    <submittedName>
        <fullName evidence="3">SANT/Myb_domain</fullName>
    </submittedName>
</protein>
<organism evidence="2">
    <name type="scientific">Hexamita inflata</name>
    <dbReference type="NCBI Taxonomy" id="28002"/>
    <lineage>
        <taxon>Eukaryota</taxon>
        <taxon>Metamonada</taxon>
        <taxon>Diplomonadida</taxon>
        <taxon>Hexamitidae</taxon>
        <taxon>Hexamitinae</taxon>
        <taxon>Hexamita</taxon>
    </lineage>
</organism>
<sequence length="266" mass="31067">MAVYSLWNRVRLTWNQSNPKPIQFGITYLNGTPVDSKAAYIKITASGKGFYRVDDIYKQIQTSQTPNLKSSLEQIPKQTLQEAWNCIFFRVVPKCFHITRLCFSDSKEIQKRIWNSDYFKYPHALILQSERSRIIFSSHTYLLNNPKQREMTVFTETKLLTVFPTTMIIIVSHLDRMNSLVAEQLKENIALLQAIHEANHKIVELEFQHDRAQRVRWTAQEDALLRYSAGAFGSDLAKIQAVMVSKTKKQIYFRILYQNRQQAKAE</sequence>
<proteinExistence type="predicted"/>
<evidence type="ECO:0000259" key="1">
    <source>
        <dbReference type="SMART" id="SM00717"/>
    </source>
</evidence>
<evidence type="ECO:0000313" key="2">
    <source>
        <dbReference type="EMBL" id="CAI9928310.1"/>
    </source>
</evidence>
<feature type="domain" description="Myb-like" evidence="1">
    <location>
        <begin position="213"/>
        <end position="261"/>
    </location>
</feature>
<reference evidence="3 4" key="2">
    <citation type="submission" date="2024-07" db="EMBL/GenBank/DDBJ databases">
        <authorList>
            <person name="Akdeniz Z."/>
        </authorList>
    </citation>
    <scope>NUCLEOTIDE SEQUENCE [LARGE SCALE GENOMIC DNA]</scope>
</reference>
<reference evidence="2" key="1">
    <citation type="submission" date="2023-06" db="EMBL/GenBank/DDBJ databases">
        <authorList>
            <person name="Kurt Z."/>
        </authorList>
    </citation>
    <scope>NUCLEOTIDE SEQUENCE</scope>
</reference>
<comment type="caution">
    <text evidence="2">The sequence shown here is derived from an EMBL/GenBank/DDBJ whole genome shotgun (WGS) entry which is preliminary data.</text>
</comment>
<name>A0AA86NYI5_9EUKA</name>
<accession>A0AA86NYI5</accession>
<dbReference type="Proteomes" id="UP001642409">
    <property type="component" value="Unassembled WGS sequence"/>
</dbReference>
<dbReference type="SMART" id="SM00717">
    <property type="entry name" value="SANT"/>
    <property type="match status" value="1"/>
</dbReference>
<keyword evidence="4" id="KW-1185">Reference proteome</keyword>